<dbReference type="Proteomes" id="UP000799755">
    <property type="component" value="Unassembled WGS sequence"/>
</dbReference>
<proteinExistence type="predicted"/>
<sequence>MSLKQPFWTHASAGNAENHPTAAKHQIDGIFYRPTGEDTSRLHERFTFAVPTPTLQNGRKFYPSFATVRLQTSGTARVSLIYVYDGERELFGLRWPDVDLKLPNVDNIRYKIPCRNGGPPTMMYGINITVCIQFDKAGTDDWVRFYSVGMDLYS</sequence>
<comment type="caution">
    <text evidence="1">The sequence shown here is derived from an EMBL/GenBank/DDBJ whole genome shotgun (WGS) entry which is preliminary data.</text>
</comment>
<reference evidence="1" key="1">
    <citation type="journal article" date="2020" name="Stud. Mycol.">
        <title>101 Dothideomycetes genomes: a test case for predicting lifestyles and emergence of pathogens.</title>
        <authorList>
            <person name="Haridas S."/>
            <person name="Albert R."/>
            <person name="Binder M."/>
            <person name="Bloem J."/>
            <person name="Labutti K."/>
            <person name="Salamov A."/>
            <person name="Andreopoulos B."/>
            <person name="Baker S."/>
            <person name="Barry K."/>
            <person name="Bills G."/>
            <person name="Bluhm B."/>
            <person name="Cannon C."/>
            <person name="Castanera R."/>
            <person name="Culley D."/>
            <person name="Daum C."/>
            <person name="Ezra D."/>
            <person name="Gonzalez J."/>
            <person name="Henrissat B."/>
            <person name="Kuo A."/>
            <person name="Liang C."/>
            <person name="Lipzen A."/>
            <person name="Lutzoni F."/>
            <person name="Magnuson J."/>
            <person name="Mondo S."/>
            <person name="Nolan M."/>
            <person name="Ohm R."/>
            <person name="Pangilinan J."/>
            <person name="Park H.-J."/>
            <person name="Ramirez L."/>
            <person name="Alfaro M."/>
            <person name="Sun H."/>
            <person name="Tritt A."/>
            <person name="Yoshinaga Y."/>
            <person name="Zwiers L.-H."/>
            <person name="Turgeon B."/>
            <person name="Goodwin S."/>
            <person name="Spatafora J."/>
            <person name="Crous P."/>
            <person name="Grigoriev I."/>
        </authorList>
    </citation>
    <scope>NUCLEOTIDE SEQUENCE</scope>
    <source>
        <strain evidence="1">ATCC 200398</strain>
    </source>
</reference>
<dbReference type="EMBL" id="MU003528">
    <property type="protein sequence ID" value="KAF2465775.1"/>
    <property type="molecule type" value="Genomic_DNA"/>
</dbReference>
<evidence type="ECO:0000313" key="1">
    <source>
        <dbReference type="EMBL" id="KAF2465775.1"/>
    </source>
</evidence>
<keyword evidence="2" id="KW-1185">Reference proteome</keyword>
<protein>
    <submittedName>
        <fullName evidence="1">Uncharacterized protein</fullName>
    </submittedName>
</protein>
<organism evidence="1 2">
    <name type="scientific">Lindgomyces ingoldianus</name>
    <dbReference type="NCBI Taxonomy" id="673940"/>
    <lineage>
        <taxon>Eukaryota</taxon>
        <taxon>Fungi</taxon>
        <taxon>Dikarya</taxon>
        <taxon>Ascomycota</taxon>
        <taxon>Pezizomycotina</taxon>
        <taxon>Dothideomycetes</taxon>
        <taxon>Pleosporomycetidae</taxon>
        <taxon>Pleosporales</taxon>
        <taxon>Lindgomycetaceae</taxon>
        <taxon>Lindgomyces</taxon>
    </lineage>
</organism>
<accession>A0ACB6QGZ4</accession>
<evidence type="ECO:0000313" key="2">
    <source>
        <dbReference type="Proteomes" id="UP000799755"/>
    </source>
</evidence>
<name>A0ACB6QGZ4_9PLEO</name>
<gene>
    <name evidence="1" type="ORF">BDR25DRAFT_318235</name>
</gene>